<evidence type="ECO:0000313" key="2">
    <source>
        <dbReference type="EnsemblPlants" id="Pp3c24_7810V3.1"/>
    </source>
</evidence>
<evidence type="ECO:0000313" key="3">
    <source>
        <dbReference type="Proteomes" id="UP000006727"/>
    </source>
</evidence>
<proteinExistence type="predicted"/>
<keyword evidence="3" id="KW-1185">Reference proteome</keyword>
<name>A0A2K1IFY4_PHYPA</name>
<evidence type="ECO:0000313" key="1">
    <source>
        <dbReference type="EMBL" id="PNR28188.1"/>
    </source>
</evidence>
<dbReference type="Gramene" id="Pp3c24_7810V3.1">
    <property type="protein sequence ID" value="Pp3c24_7810V3.1"/>
    <property type="gene ID" value="Pp3c24_7810"/>
</dbReference>
<dbReference type="AlphaFoldDB" id="A0A2K1IFY4"/>
<reference evidence="1 3" key="2">
    <citation type="journal article" date="2018" name="Plant J.">
        <title>The Physcomitrella patens chromosome-scale assembly reveals moss genome structure and evolution.</title>
        <authorList>
            <person name="Lang D."/>
            <person name="Ullrich K.K."/>
            <person name="Murat F."/>
            <person name="Fuchs J."/>
            <person name="Jenkins J."/>
            <person name="Haas F.B."/>
            <person name="Piednoel M."/>
            <person name="Gundlach H."/>
            <person name="Van Bel M."/>
            <person name="Meyberg R."/>
            <person name="Vives C."/>
            <person name="Morata J."/>
            <person name="Symeonidi A."/>
            <person name="Hiss M."/>
            <person name="Muchero W."/>
            <person name="Kamisugi Y."/>
            <person name="Saleh O."/>
            <person name="Blanc G."/>
            <person name="Decker E.L."/>
            <person name="van Gessel N."/>
            <person name="Grimwood J."/>
            <person name="Hayes R.D."/>
            <person name="Graham S.W."/>
            <person name="Gunter L.E."/>
            <person name="McDaniel S.F."/>
            <person name="Hoernstein S.N.W."/>
            <person name="Larsson A."/>
            <person name="Li F.W."/>
            <person name="Perroud P.F."/>
            <person name="Phillips J."/>
            <person name="Ranjan P."/>
            <person name="Rokshar D.S."/>
            <person name="Rothfels C.J."/>
            <person name="Schneider L."/>
            <person name="Shu S."/>
            <person name="Stevenson D.W."/>
            <person name="Thummler F."/>
            <person name="Tillich M."/>
            <person name="Villarreal Aguilar J.C."/>
            <person name="Widiez T."/>
            <person name="Wong G.K."/>
            <person name="Wymore A."/>
            <person name="Zhang Y."/>
            <person name="Zimmer A.D."/>
            <person name="Quatrano R.S."/>
            <person name="Mayer K.F.X."/>
            <person name="Goodstein D."/>
            <person name="Casacuberta J.M."/>
            <person name="Vandepoele K."/>
            <person name="Reski R."/>
            <person name="Cuming A.C."/>
            <person name="Tuskan G.A."/>
            <person name="Maumus F."/>
            <person name="Salse J."/>
            <person name="Schmutz J."/>
            <person name="Rensing S.A."/>
        </authorList>
    </citation>
    <scope>NUCLEOTIDE SEQUENCE [LARGE SCALE GENOMIC DNA]</scope>
    <source>
        <strain evidence="2 3">cv. Gransden 2004</strain>
    </source>
</reference>
<reference evidence="1 3" key="1">
    <citation type="journal article" date="2008" name="Science">
        <title>The Physcomitrella genome reveals evolutionary insights into the conquest of land by plants.</title>
        <authorList>
            <person name="Rensing S."/>
            <person name="Lang D."/>
            <person name="Zimmer A."/>
            <person name="Terry A."/>
            <person name="Salamov A."/>
            <person name="Shapiro H."/>
            <person name="Nishiyama T."/>
            <person name="Perroud P.-F."/>
            <person name="Lindquist E."/>
            <person name="Kamisugi Y."/>
            <person name="Tanahashi T."/>
            <person name="Sakakibara K."/>
            <person name="Fujita T."/>
            <person name="Oishi K."/>
            <person name="Shin-I T."/>
            <person name="Kuroki Y."/>
            <person name="Toyoda A."/>
            <person name="Suzuki Y."/>
            <person name="Hashimoto A."/>
            <person name="Yamaguchi K."/>
            <person name="Sugano A."/>
            <person name="Kohara Y."/>
            <person name="Fujiyama A."/>
            <person name="Anterola A."/>
            <person name="Aoki S."/>
            <person name="Ashton N."/>
            <person name="Barbazuk W.B."/>
            <person name="Barker E."/>
            <person name="Bennetzen J."/>
            <person name="Bezanilla M."/>
            <person name="Blankenship R."/>
            <person name="Cho S.H."/>
            <person name="Dutcher S."/>
            <person name="Estelle M."/>
            <person name="Fawcett J.A."/>
            <person name="Gundlach H."/>
            <person name="Hanada K."/>
            <person name="Heyl A."/>
            <person name="Hicks K.A."/>
            <person name="Hugh J."/>
            <person name="Lohr M."/>
            <person name="Mayer K."/>
            <person name="Melkozernov A."/>
            <person name="Murata T."/>
            <person name="Nelson D."/>
            <person name="Pils B."/>
            <person name="Prigge M."/>
            <person name="Reiss B."/>
            <person name="Renner T."/>
            <person name="Rombauts S."/>
            <person name="Rushton P."/>
            <person name="Sanderfoot A."/>
            <person name="Schween G."/>
            <person name="Shiu S.-H."/>
            <person name="Stueber K."/>
            <person name="Theodoulou F.L."/>
            <person name="Tu H."/>
            <person name="Van de Peer Y."/>
            <person name="Verrier P.J."/>
            <person name="Waters E."/>
            <person name="Wood A."/>
            <person name="Yang L."/>
            <person name="Cove D."/>
            <person name="Cuming A."/>
            <person name="Hasebe M."/>
            <person name="Lucas S."/>
            <person name="Mishler D.B."/>
            <person name="Reski R."/>
            <person name="Grigoriev I."/>
            <person name="Quatrano R.S."/>
            <person name="Boore J.L."/>
        </authorList>
    </citation>
    <scope>NUCLEOTIDE SEQUENCE [LARGE SCALE GENOMIC DNA]</scope>
    <source>
        <strain evidence="2 3">cv. Gransden 2004</strain>
    </source>
</reference>
<reference evidence="2" key="3">
    <citation type="submission" date="2020-12" db="UniProtKB">
        <authorList>
            <consortium name="EnsemblPlants"/>
        </authorList>
    </citation>
    <scope>IDENTIFICATION</scope>
</reference>
<dbReference type="PaxDb" id="3218-PP1S73_137V6.1"/>
<organism evidence="1">
    <name type="scientific">Physcomitrium patens</name>
    <name type="common">Spreading-leaved earth moss</name>
    <name type="synonym">Physcomitrella patens</name>
    <dbReference type="NCBI Taxonomy" id="3218"/>
    <lineage>
        <taxon>Eukaryota</taxon>
        <taxon>Viridiplantae</taxon>
        <taxon>Streptophyta</taxon>
        <taxon>Embryophyta</taxon>
        <taxon>Bryophyta</taxon>
        <taxon>Bryophytina</taxon>
        <taxon>Bryopsida</taxon>
        <taxon>Funariidae</taxon>
        <taxon>Funariales</taxon>
        <taxon>Funariaceae</taxon>
        <taxon>Physcomitrium</taxon>
    </lineage>
</organism>
<gene>
    <name evidence="2" type="primary">LOC112276443</name>
    <name evidence="1" type="ORF">PHYPA_028780</name>
</gene>
<dbReference type="Proteomes" id="UP000006727">
    <property type="component" value="Chromosome 24"/>
</dbReference>
<accession>A0A2K1IFY4</accession>
<sequence>MRCAQHNNFAHRLKLGENCDLVAMQTGRVACSLRVKCCQDLMVVECCCFRASNRLMSLQKPMTWREAIIWKTFRIFQPCSILNIRAVFDFDE</sequence>
<protein>
    <submittedName>
        <fullName evidence="1 2">Uncharacterized protein</fullName>
    </submittedName>
</protein>
<dbReference type="EnsemblPlants" id="Pp3c24_7810V3.1">
    <property type="protein sequence ID" value="Pp3c24_7810V3.1"/>
    <property type="gene ID" value="Pp3c24_7810"/>
</dbReference>
<dbReference type="EMBL" id="ABEU02000024">
    <property type="protein sequence ID" value="PNR28188.1"/>
    <property type="molecule type" value="Genomic_DNA"/>
</dbReference>